<comment type="caution">
    <text evidence="1">The sequence shown here is derived from an EMBL/GenBank/DDBJ whole genome shotgun (WGS) entry which is preliminary data.</text>
</comment>
<dbReference type="GeneID" id="29981008"/>
<organism evidence="1 2">
    <name type="scientific">Trichoderma gamsii</name>
    <dbReference type="NCBI Taxonomy" id="398673"/>
    <lineage>
        <taxon>Eukaryota</taxon>
        <taxon>Fungi</taxon>
        <taxon>Dikarya</taxon>
        <taxon>Ascomycota</taxon>
        <taxon>Pezizomycotina</taxon>
        <taxon>Sordariomycetes</taxon>
        <taxon>Hypocreomycetidae</taxon>
        <taxon>Hypocreales</taxon>
        <taxon>Hypocreaceae</taxon>
        <taxon>Trichoderma</taxon>
    </lineage>
</organism>
<dbReference type="Proteomes" id="UP000054821">
    <property type="component" value="Unassembled WGS sequence"/>
</dbReference>
<evidence type="ECO:0000313" key="2">
    <source>
        <dbReference type="Proteomes" id="UP000054821"/>
    </source>
</evidence>
<dbReference type="EMBL" id="JPDN02000018">
    <property type="protein sequence ID" value="PON25495.1"/>
    <property type="molecule type" value="Genomic_DNA"/>
</dbReference>
<gene>
    <name evidence="1" type="ORF">TGAM01_v205789</name>
</gene>
<accession>A0A2P4ZMI8</accession>
<reference evidence="1 2" key="1">
    <citation type="journal article" date="2016" name="Genome Announc.">
        <title>Draft Whole-Genome Sequence of Trichoderma gamsii T6085, a Promising Biocontrol Agent of Fusarium Head Blight on Wheat.</title>
        <authorList>
            <person name="Baroncelli R."/>
            <person name="Zapparata A."/>
            <person name="Piaggeschi G."/>
            <person name="Sarrocco S."/>
            <person name="Vannacci G."/>
        </authorList>
    </citation>
    <scope>NUCLEOTIDE SEQUENCE [LARGE SCALE GENOMIC DNA]</scope>
    <source>
        <strain evidence="1 2">T6085</strain>
    </source>
</reference>
<proteinExistence type="predicted"/>
<keyword evidence="2" id="KW-1185">Reference proteome</keyword>
<evidence type="ECO:0000313" key="1">
    <source>
        <dbReference type="EMBL" id="PON25495.1"/>
    </source>
</evidence>
<protein>
    <submittedName>
        <fullName evidence="1">Uncharacterized protein</fullName>
    </submittedName>
</protein>
<dbReference type="RefSeq" id="XP_018665757.1">
    <property type="nucleotide sequence ID" value="XM_018800925.1"/>
</dbReference>
<dbReference type="AlphaFoldDB" id="A0A2P4ZMI8"/>
<name>A0A2P4ZMI8_9HYPO</name>
<sequence>MVPQGAINCPGQTHVLCRLIDVSDTSGAEPLPKHLADMRLRFWVGRAEDDETAPVYSAFMLAQDQAPSSEKLATVSQSVSESTPSL</sequence>